<evidence type="ECO:0008006" key="2">
    <source>
        <dbReference type="Google" id="ProtNLM"/>
    </source>
</evidence>
<protein>
    <recommendedName>
        <fullName evidence="2">Dinitrogenase iron-molybdenum cofactor biosynthesis domain-containing protein</fullName>
    </recommendedName>
</protein>
<accession>A0A1W1CFW6</accession>
<proteinExistence type="predicted"/>
<gene>
    <name evidence="1" type="ORF">MNB_SV-3-1548</name>
</gene>
<dbReference type="InterPro" id="IPR036105">
    <property type="entry name" value="DiNase_FeMo-co_biosyn_sf"/>
</dbReference>
<dbReference type="Gene3D" id="3.30.420.130">
    <property type="entry name" value="Dinitrogenase iron-molybdenum cofactor biosynthesis domain"/>
    <property type="match status" value="1"/>
</dbReference>
<dbReference type="EMBL" id="FPHI01000025">
    <property type="protein sequence ID" value="SFV64645.1"/>
    <property type="molecule type" value="Genomic_DNA"/>
</dbReference>
<sequence length="119" mass="13798">MILIPVELDEKTIAKGFRKAPMFVFIDPKTGIMIQENHFKADKSELFFTNFEKYSVDRLYTKGLGYQTYLKLSRLGIKVLLIPSDVTIYTHIDPNELILVTQDNAKVYCTMGHHNKKEK</sequence>
<reference evidence="1" key="1">
    <citation type="submission" date="2016-10" db="EMBL/GenBank/DDBJ databases">
        <authorList>
            <person name="de Groot N.N."/>
        </authorList>
    </citation>
    <scope>NUCLEOTIDE SEQUENCE</scope>
</reference>
<evidence type="ECO:0000313" key="1">
    <source>
        <dbReference type="EMBL" id="SFV64645.1"/>
    </source>
</evidence>
<name>A0A1W1CFW6_9ZZZZ</name>
<organism evidence="1">
    <name type="scientific">hydrothermal vent metagenome</name>
    <dbReference type="NCBI Taxonomy" id="652676"/>
    <lineage>
        <taxon>unclassified sequences</taxon>
        <taxon>metagenomes</taxon>
        <taxon>ecological metagenomes</taxon>
    </lineage>
</organism>
<dbReference type="SUPFAM" id="SSF53146">
    <property type="entry name" value="Nitrogenase accessory factor-like"/>
    <property type="match status" value="1"/>
</dbReference>
<dbReference type="AlphaFoldDB" id="A0A1W1CFW6"/>